<evidence type="ECO:0000256" key="1">
    <source>
        <dbReference type="SAM" id="Phobius"/>
    </source>
</evidence>
<accession>A0AAV0DK71</accession>
<feature type="non-terminal residue" evidence="2">
    <location>
        <position position="168"/>
    </location>
</feature>
<gene>
    <name evidence="2" type="ORF">CEPIT_LOCUS16486</name>
</gene>
<protein>
    <submittedName>
        <fullName evidence="2">Uncharacterized protein</fullName>
    </submittedName>
</protein>
<proteinExistence type="predicted"/>
<sequence>MVLIHRRREADRWRSLSISTMGWDWVQRWMNCSWMMTLKADPRPQAGIVWLSAGQKTGKRRDGTTRSAKTMKIWYFLLVEEHLNFNFAIFIFGFCYKLHVVLFVFVFNNVKTLEHKTGDGDESSLPVIGSSKPNSGSTNLVASFEVTVGSLSVCTLLTFFLINISHIL</sequence>
<keyword evidence="1" id="KW-1133">Transmembrane helix</keyword>
<keyword evidence="1" id="KW-0472">Membrane</keyword>
<feature type="transmembrane region" description="Helical" evidence="1">
    <location>
        <begin position="85"/>
        <end position="107"/>
    </location>
</feature>
<evidence type="ECO:0000313" key="3">
    <source>
        <dbReference type="Proteomes" id="UP001152523"/>
    </source>
</evidence>
<evidence type="ECO:0000313" key="2">
    <source>
        <dbReference type="EMBL" id="CAH9103603.1"/>
    </source>
</evidence>
<reference evidence="2" key="1">
    <citation type="submission" date="2022-07" db="EMBL/GenBank/DDBJ databases">
        <authorList>
            <person name="Macas J."/>
            <person name="Novak P."/>
            <person name="Neumann P."/>
        </authorList>
    </citation>
    <scope>NUCLEOTIDE SEQUENCE</scope>
</reference>
<name>A0AAV0DK71_9ASTE</name>
<feature type="transmembrane region" description="Helical" evidence="1">
    <location>
        <begin position="140"/>
        <end position="162"/>
    </location>
</feature>
<organism evidence="2 3">
    <name type="scientific">Cuscuta epithymum</name>
    <dbReference type="NCBI Taxonomy" id="186058"/>
    <lineage>
        <taxon>Eukaryota</taxon>
        <taxon>Viridiplantae</taxon>
        <taxon>Streptophyta</taxon>
        <taxon>Embryophyta</taxon>
        <taxon>Tracheophyta</taxon>
        <taxon>Spermatophyta</taxon>
        <taxon>Magnoliopsida</taxon>
        <taxon>eudicotyledons</taxon>
        <taxon>Gunneridae</taxon>
        <taxon>Pentapetalae</taxon>
        <taxon>asterids</taxon>
        <taxon>lamiids</taxon>
        <taxon>Solanales</taxon>
        <taxon>Convolvulaceae</taxon>
        <taxon>Cuscuteae</taxon>
        <taxon>Cuscuta</taxon>
        <taxon>Cuscuta subgen. Cuscuta</taxon>
    </lineage>
</organism>
<comment type="caution">
    <text evidence="2">The sequence shown here is derived from an EMBL/GenBank/DDBJ whole genome shotgun (WGS) entry which is preliminary data.</text>
</comment>
<keyword evidence="1" id="KW-0812">Transmembrane</keyword>
<dbReference type="Proteomes" id="UP001152523">
    <property type="component" value="Unassembled WGS sequence"/>
</dbReference>
<keyword evidence="3" id="KW-1185">Reference proteome</keyword>
<dbReference type="AlphaFoldDB" id="A0AAV0DK71"/>
<dbReference type="EMBL" id="CAMAPF010000122">
    <property type="protein sequence ID" value="CAH9103603.1"/>
    <property type="molecule type" value="Genomic_DNA"/>
</dbReference>